<gene>
    <name evidence="2" type="ORF">PPENT_87.1.T1600069</name>
</gene>
<feature type="transmembrane region" description="Helical" evidence="1">
    <location>
        <begin position="46"/>
        <end position="65"/>
    </location>
</feature>
<accession>A0A8S1YFS1</accession>
<keyword evidence="1" id="KW-0812">Transmembrane</keyword>
<keyword evidence="3" id="KW-1185">Reference proteome</keyword>
<reference evidence="2" key="1">
    <citation type="submission" date="2021-01" db="EMBL/GenBank/DDBJ databases">
        <authorList>
            <consortium name="Genoscope - CEA"/>
            <person name="William W."/>
        </authorList>
    </citation>
    <scope>NUCLEOTIDE SEQUENCE</scope>
</reference>
<dbReference type="Proteomes" id="UP000689195">
    <property type="component" value="Unassembled WGS sequence"/>
</dbReference>
<sequence length="76" mass="8706">MDNSEQERRRIERKLKYKMPVTFRWGALLGLFGGIIHGGLSGGRTFYAFSHSVGGALVIGLGLCYHDFYLYARTYW</sequence>
<evidence type="ECO:0000313" key="3">
    <source>
        <dbReference type="Proteomes" id="UP000689195"/>
    </source>
</evidence>
<proteinExistence type="predicted"/>
<protein>
    <submittedName>
        <fullName evidence="2">Uncharacterized protein</fullName>
    </submittedName>
</protein>
<comment type="caution">
    <text evidence="2">The sequence shown here is derived from an EMBL/GenBank/DDBJ whole genome shotgun (WGS) entry which is preliminary data.</text>
</comment>
<evidence type="ECO:0000256" key="1">
    <source>
        <dbReference type="SAM" id="Phobius"/>
    </source>
</evidence>
<dbReference type="EMBL" id="CAJJDO010000160">
    <property type="protein sequence ID" value="CAD8210702.1"/>
    <property type="molecule type" value="Genomic_DNA"/>
</dbReference>
<keyword evidence="1" id="KW-0472">Membrane</keyword>
<evidence type="ECO:0000313" key="2">
    <source>
        <dbReference type="EMBL" id="CAD8210702.1"/>
    </source>
</evidence>
<name>A0A8S1YFS1_9CILI</name>
<keyword evidence="1" id="KW-1133">Transmembrane helix</keyword>
<organism evidence="2 3">
    <name type="scientific">Paramecium pentaurelia</name>
    <dbReference type="NCBI Taxonomy" id="43138"/>
    <lineage>
        <taxon>Eukaryota</taxon>
        <taxon>Sar</taxon>
        <taxon>Alveolata</taxon>
        <taxon>Ciliophora</taxon>
        <taxon>Intramacronucleata</taxon>
        <taxon>Oligohymenophorea</taxon>
        <taxon>Peniculida</taxon>
        <taxon>Parameciidae</taxon>
        <taxon>Paramecium</taxon>
    </lineage>
</organism>
<feature type="transmembrane region" description="Helical" evidence="1">
    <location>
        <begin position="21"/>
        <end position="40"/>
    </location>
</feature>
<dbReference type="AlphaFoldDB" id="A0A8S1YFS1"/>